<evidence type="ECO:0000313" key="3">
    <source>
        <dbReference type="Proteomes" id="UP000190648"/>
    </source>
</evidence>
<comment type="caution">
    <text evidence="2">The sequence shown here is derived from an EMBL/GenBank/DDBJ whole genome shotgun (WGS) entry which is preliminary data.</text>
</comment>
<proteinExistence type="predicted"/>
<dbReference type="Proteomes" id="UP000190648">
    <property type="component" value="Unassembled WGS sequence"/>
</dbReference>
<feature type="compositionally biased region" description="Polar residues" evidence="1">
    <location>
        <begin position="66"/>
        <end position="81"/>
    </location>
</feature>
<sequence>MSRNNFNLGITPVNARAEVMICQICKSEPVLTAGSFLLCSCEPLERSWQRKVPVFVRIMSEHGQERSSPGSLASMRMTAQRQRQDRKGNLAGC</sequence>
<dbReference type="AlphaFoldDB" id="A0A1V4KYK1"/>
<reference evidence="2 3" key="1">
    <citation type="submission" date="2016-02" db="EMBL/GenBank/DDBJ databases">
        <title>Band-tailed pigeon sequencing and assembly.</title>
        <authorList>
            <person name="Soares A.E."/>
            <person name="Novak B.J."/>
            <person name="Rice E.S."/>
            <person name="O'Connell B."/>
            <person name="Chang D."/>
            <person name="Weber S."/>
            <person name="Shapiro B."/>
        </authorList>
    </citation>
    <scope>NUCLEOTIDE SEQUENCE [LARGE SCALE GENOMIC DNA]</scope>
    <source>
        <strain evidence="2">BTP2013</strain>
        <tissue evidence="2">Blood</tissue>
    </source>
</reference>
<accession>A0A1V4KYK1</accession>
<dbReference type="EMBL" id="LSYS01001150">
    <property type="protein sequence ID" value="OPJ89500.1"/>
    <property type="molecule type" value="Genomic_DNA"/>
</dbReference>
<gene>
    <name evidence="2" type="ORF">AV530_003712</name>
</gene>
<protein>
    <submittedName>
        <fullName evidence="2">Uncharacterized protein</fullName>
    </submittedName>
</protein>
<evidence type="ECO:0000313" key="2">
    <source>
        <dbReference type="EMBL" id="OPJ89500.1"/>
    </source>
</evidence>
<name>A0A1V4KYK1_PATFA</name>
<feature type="region of interest" description="Disordered" evidence="1">
    <location>
        <begin position="62"/>
        <end position="93"/>
    </location>
</feature>
<keyword evidence="3" id="KW-1185">Reference proteome</keyword>
<feature type="compositionally biased region" description="Basic and acidic residues" evidence="1">
    <location>
        <begin position="82"/>
        <end position="93"/>
    </location>
</feature>
<evidence type="ECO:0000256" key="1">
    <source>
        <dbReference type="SAM" id="MobiDB-lite"/>
    </source>
</evidence>
<organism evidence="2 3">
    <name type="scientific">Patagioenas fasciata monilis</name>
    <dbReference type="NCBI Taxonomy" id="372326"/>
    <lineage>
        <taxon>Eukaryota</taxon>
        <taxon>Metazoa</taxon>
        <taxon>Chordata</taxon>
        <taxon>Craniata</taxon>
        <taxon>Vertebrata</taxon>
        <taxon>Euteleostomi</taxon>
        <taxon>Archelosauria</taxon>
        <taxon>Archosauria</taxon>
        <taxon>Dinosauria</taxon>
        <taxon>Saurischia</taxon>
        <taxon>Theropoda</taxon>
        <taxon>Coelurosauria</taxon>
        <taxon>Aves</taxon>
        <taxon>Neognathae</taxon>
        <taxon>Neoaves</taxon>
        <taxon>Columbimorphae</taxon>
        <taxon>Columbiformes</taxon>
        <taxon>Columbidae</taxon>
        <taxon>Patagioenas</taxon>
    </lineage>
</organism>